<feature type="binding site" evidence="5 6">
    <location>
        <position position="217"/>
    </location>
    <ligand>
        <name>S-adenosyl-L-methionine</name>
        <dbReference type="ChEBI" id="CHEBI:59789"/>
    </ligand>
</feature>
<comment type="similarity">
    <text evidence="5">Belongs to the class I-like SAM-binding methyltransferase superfamily. RNA M5U methyltransferase family. TrmA subfamily.</text>
</comment>
<evidence type="ECO:0000256" key="5">
    <source>
        <dbReference type="HAMAP-Rule" id="MF_01011"/>
    </source>
</evidence>
<feature type="binding site" evidence="5 6">
    <location>
        <position position="189"/>
    </location>
    <ligand>
        <name>S-adenosyl-L-methionine</name>
        <dbReference type="ChEBI" id="CHEBI:59789"/>
    </ligand>
</feature>
<keyword evidence="3 5" id="KW-0949">S-adenosyl-L-methionine</keyword>
<keyword evidence="9" id="KW-1185">Reference proteome</keyword>
<feature type="binding site" evidence="5 6">
    <location>
        <position position="300"/>
    </location>
    <ligand>
        <name>S-adenosyl-L-methionine</name>
        <dbReference type="ChEBI" id="CHEBI:59789"/>
    </ligand>
</feature>
<keyword evidence="4 5" id="KW-0819">tRNA processing</keyword>
<feature type="binding site" evidence="5">
    <location>
        <position position="222"/>
    </location>
    <ligand>
        <name>S-adenosyl-L-methionine</name>
        <dbReference type="ChEBI" id="CHEBI:59789"/>
    </ligand>
</feature>
<keyword evidence="2 5" id="KW-0808">Transferase</keyword>
<dbReference type="Gene3D" id="3.40.50.150">
    <property type="entry name" value="Vaccinia Virus protein VP39"/>
    <property type="match status" value="1"/>
</dbReference>
<dbReference type="PANTHER" id="PTHR47790:SF2">
    <property type="entry name" value="TRNA_TMRNA (URACIL-C(5))-METHYLTRANSFERASE"/>
    <property type="match status" value="1"/>
</dbReference>
<gene>
    <name evidence="5 8" type="primary">trmA</name>
    <name evidence="8" type="ORF">GCM10007414_26180</name>
</gene>
<dbReference type="EC" id="2.1.1.35" evidence="5"/>
<dbReference type="EMBL" id="BMDY01000016">
    <property type="protein sequence ID" value="GGB11475.1"/>
    <property type="molecule type" value="Genomic_DNA"/>
</dbReference>
<dbReference type="PROSITE" id="PS01231">
    <property type="entry name" value="TRMA_2"/>
    <property type="match status" value="1"/>
</dbReference>
<comment type="catalytic activity">
    <reaction evidence="5">
        <text>uridine(341) in tmRNA + S-adenosyl-L-methionine = 5-methyluridine(341) in tmRNA + S-adenosyl-L-homocysteine + H(+)</text>
        <dbReference type="Rhea" id="RHEA:43612"/>
        <dbReference type="Rhea" id="RHEA-COMP:10630"/>
        <dbReference type="Rhea" id="RHEA-COMP:10631"/>
        <dbReference type="ChEBI" id="CHEBI:15378"/>
        <dbReference type="ChEBI" id="CHEBI:57856"/>
        <dbReference type="ChEBI" id="CHEBI:59789"/>
        <dbReference type="ChEBI" id="CHEBI:65315"/>
        <dbReference type="ChEBI" id="CHEBI:74447"/>
    </reaction>
</comment>
<dbReference type="HAMAP" id="MF_01011">
    <property type="entry name" value="RNA_methyltr_TrmA"/>
    <property type="match status" value="1"/>
</dbReference>
<comment type="caution">
    <text evidence="8">The sequence shown here is derived from an EMBL/GenBank/DDBJ whole genome shotgun (WGS) entry which is preliminary data.</text>
</comment>
<name>A0ABQ1I2Z4_9ALTE</name>
<dbReference type="InterPro" id="IPR029063">
    <property type="entry name" value="SAM-dependent_MTases_sf"/>
</dbReference>
<dbReference type="PROSITE" id="PS01230">
    <property type="entry name" value="TRMA_1"/>
    <property type="match status" value="1"/>
</dbReference>
<dbReference type="RefSeq" id="WP_055733887.1">
    <property type="nucleotide sequence ID" value="NZ_BMDY01000016.1"/>
</dbReference>
<dbReference type="Pfam" id="PF05958">
    <property type="entry name" value="tRNA_U5-meth_tr"/>
    <property type="match status" value="1"/>
</dbReference>
<evidence type="ECO:0000256" key="4">
    <source>
        <dbReference type="ARBA" id="ARBA00022694"/>
    </source>
</evidence>
<accession>A0ABQ1I2Z4</accession>
<dbReference type="Gene3D" id="2.40.50.1070">
    <property type="match status" value="1"/>
</dbReference>
<evidence type="ECO:0000313" key="8">
    <source>
        <dbReference type="EMBL" id="GGB11475.1"/>
    </source>
</evidence>
<organism evidence="8 9">
    <name type="scientific">Agarivorans gilvus</name>
    <dbReference type="NCBI Taxonomy" id="680279"/>
    <lineage>
        <taxon>Bacteria</taxon>
        <taxon>Pseudomonadati</taxon>
        <taxon>Pseudomonadota</taxon>
        <taxon>Gammaproteobacteria</taxon>
        <taxon>Alteromonadales</taxon>
        <taxon>Alteromonadaceae</taxon>
        <taxon>Agarivorans</taxon>
    </lineage>
</organism>
<dbReference type="InterPro" id="IPR011869">
    <property type="entry name" value="TrmA_MeTrfase"/>
</dbReference>
<dbReference type="PANTHER" id="PTHR47790">
    <property type="entry name" value="TRNA/TMRNA (URACIL-C(5))-METHYLTRANSFERASE"/>
    <property type="match status" value="1"/>
</dbReference>
<evidence type="ECO:0000313" key="9">
    <source>
        <dbReference type="Proteomes" id="UP000651977"/>
    </source>
</evidence>
<evidence type="ECO:0000256" key="7">
    <source>
        <dbReference type="PROSITE-ProRule" id="PRU10015"/>
    </source>
</evidence>
<dbReference type="Proteomes" id="UP000651977">
    <property type="component" value="Unassembled WGS sequence"/>
</dbReference>
<evidence type="ECO:0000256" key="2">
    <source>
        <dbReference type="ARBA" id="ARBA00022679"/>
    </source>
</evidence>
<reference evidence="9" key="1">
    <citation type="journal article" date="2019" name="Int. J. Syst. Evol. Microbiol.">
        <title>The Global Catalogue of Microorganisms (GCM) 10K type strain sequencing project: providing services to taxonomists for standard genome sequencing and annotation.</title>
        <authorList>
            <consortium name="The Broad Institute Genomics Platform"/>
            <consortium name="The Broad Institute Genome Sequencing Center for Infectious Disease"/>
            <person name="Wu L."/>
            <person name="Ma J."/>
        </authorList>
    </citation>
    <scope>NUCLEOTIDE SEQUENCE [LARGE SCALE GENOMIC DNA]</scope>
    <source>
        <strain evidence="9">CGMCC 1.10131</strain>
    </source>
</reference>
<evidence type="ECO:0000256" key="3">
    <source>
        <dbReference type="ARBA" id="ARBA00022691"/>
    </source>
</evidence>
<feature type="active site" description="Nucleophile" evidence="5 6">
    <location>
        <position position="325"/>
    </location>
</feature>
<evidence type="ECO:0000256" key="6">
    <source>
        <dbReference type="PROSITE-ProRule" id="PRU01024"/>
    </source>
</evidence>
<dbReference type="PROSITE" id="PS51687">
    <property type="entry name" value="SAM_MT_RNA_M5U"/>
    <property type="match status" value="1"/>
</dbReference>
<dbReference type="SUPFAM" id="SSF53335">
    <property type="entry name" value="S-adenosyl-L-methionine-dependent methyltransferases"/>
    <property type="match status" value="1"/>
</dbReference>
<dbReference type="CDD" id="cd02440">
    <property type="entry name" value="AdoMet_MTases"/>
    <property type="match status" value="1"/>
</dbReference>
<comment type="function">
    <text evidence="5">Dual-specificity methyltransferase that catalyzes the formation of 5-methyluridine at position 54 (m5U54) in all tRNAs, and that of position 341 (m5U341) in tmRNA (transfer-mRNA).</text>
</comment>
<feature type="binding site" evidence="5 6">
    <location>
        <position position="238"/>
    </location>
    <ligand>
        <name>S-adenosyl-L-methionine</name>
        <dbReference type="ChEBI" id="CHEBI:59789"/>
    </ligand>
</feature>
<dbReference type="InterPro" id="IPR010280">
    <property type="entry name" value="U5_MeTrfase_fam"/>
</dbReference>
<comment type="catalytic activity">
    <reaction evidence="5">
        <text>uridine(54) in tRNA + S-adenosyl-L-methionine = 5-methyluridine(54) in tRNA + S-adenosyl-L-homocysteine + H(+)</text>
        <dbReference type="Rhea" id="RHEA:42712"/>
        <dbReference type="Rhea" id="RHEA-COMP:10167"/>
        <dbReference type="Rhea" id="RHEA-COMP:10193"/>
        <dbReference type="ChEBI" id="CHEBI:15378"/>
        <dbReference type="ChEBI" id="CHEBI:57856"/>
        <dbReference type="ChEBI" id="CHEBI:59789"/>
        <dbReference type="ChEBI" id="CHEBI:65315"/>
        <dbReference type="ChEBI" id="CHEBI:74447"/>
        <dbReference type="EC" id="2.1.1.35"/>
    </reaction>
</comment>
<dbReference type="InterPro" id="IPR030390">
    <property type="entry name" value="MeTrfase_TrmA_AS"/>
</dbReference>
<feature type="active site" evidence="7">
    <location>
        <position position="325"/>
    </location>
</feature>
<dbReference type="InterPro" id="IPR030391">
    <property type="entry name" value="MeTrfase_TrmA_CS"/>
</dbReference>
<dbReference type="NCBIfam" id="TIGR02143">
    <property type="entry name" value="trmA_only"/>
    <property type="match status" value="1"/>
</dbReference>
<protein>
    <recommendedName>
        <fullName evidence="5">tRNA/tmRNA (uracil-C(5))-methyltransferase</fullName>
        <ecNumber evidence="5">2.1.1.35</ecNumber>
    </recommendedName>
    <alternativeName>
        <fullName evidence="5">tRNA (uracil(54)-C(5))-methyltransferase</fullName>
    </alternativeName>
    <alternativeName>
        <fullName evidence="5">tRNA(m5U54)-methyltransferase</fullName>
        <shortName evidence="5">RUMT</shortName>
    </alternativeName>
    <alternativeName>
        <fullName evidence="5">tmRNA (uracil(341)-C(5))-methyltransferase</fullName>
    </alternativeName>
</protein>
<proteinExistence type="inferred from homology"/>
<keyword evidence="1 5" id="KW-0489">Methyltransferase</keyword>
<sequence length="368" mass="42526">MSAIAYYPDQYQELLAEKVNQRCQQFAEFSPPEPGVFASPLKHYRMRAEFRVWHEGDDLYYIMFDQQTKQKFRVDSFPPASELINQLMPLLIEKLKANSLLRHKLFQVDFLSTLSDEVIVSMLYHKPIDEAWQQAAEQLKTELSQHFSIQLIGRSRKQKICLDQDRVDEVLTINNEKLIYQQIENSFTQPNAVVNQYMLEWAQQATANSQGDLLELYCGNGNFSLALAKNFQRVLATEIAKPSVEAAQYNIKANDIDNVKILRLSAEEFTQAMLGEREFRRLKEAEVDLGSYQCNTILVDPPRAGLDDATLGMVQAYDNIVYISCNPNTLYDNLVSLSKTHQISHWALFDQFPYTNHIEVGMYLQRRS</sequence>
<feature type="active site" description="Proton acceptor" evidence="5">
    <location>
        <position position="359"/>
    </location>
</feature>
<evidence type="ECO:0000256" key="1">
    <source>
        <dbReference type="ARBA" id="ARBA00022603"/>
    </source>
</evidence>